<keyword evidence="5" id="KW-1185">Reference proteome</keyword>
<accession>A0AAD1X9C0</accession>
<dbReference type="InterPro" id="IPR046347">
    <property type="entry name" value="bZIP_sf"/>
</dbReference>
<comment type="caution">
    <text evidence="4">The sequence shown here is derived from an EMBL/GenBank/DDBJ whole genome shotgun (WGS) entry which is preliminary data.</text>
</comment>
<dbReference type="Proteomes" id="UP001295684">
    <property type="component" value="Unassembled WGS sequence"/>
</dbReference>
<evidence type="ECO:0000259" key="3">
    <source>
        <dbReference type="PROSITE" id="PS50217"/>
    </source>
</evidence>
<protein>
    <recommendedName>
        <fullName evidence="3">BZIP domain-containing protein</fullName>
    </recommendedName>
</protein>
<evidence type="ECO:0000256" key="1">
    <source>
        <dbReference type="SAM" id="Coils"/>
    </source>
</evidence>
<sequence>MLFGWQGLEQEIGVERKEIFDESILEEYDFGVWKEDLTSEIKPQENLEETKDKPKLSQNSEQLDPNKMEKKLRNRIRSRKARKRKKEYLEELETRVKYLEKENIRLLNLLNQNKSESQKDNPMNSKVPINEYDKVLRKVWSNVIDLETFDKKENPKPLADIWDDECWKLLEKHKSFVDSAIKMLINNIHGNSTPPYWKDLTEEYTTDYNIIKKLNSRTKYQIPEFMESHELNELDLFVASLNPTKNQFNFLRKVLFKKMFELKMKCQEAIKKLLDAKIIIQETYGEHFLIGGLFLAKSGIFKDEQIINSKIKETIIKKEDTLKEVWKVKSEPYTLTYKLSSDKIIGRAIKQHLSKENYRKNLDFNRFYINVT</sequence>
<dbReference type="GO" id="GO:0003700">
    <property type="term" value="F:DNA-binding transcription factor activity"/>
    <property type="evidence" value="ECO:0007669"/>
    <property type="project" value="InterPro"/>
</dbReference>
<proteinExistence type="predicted"/>
<feature type="region of interest" description="Disordered" evidence="2">
    <location>
        <begin position="43"/>
        <end position="71"/>
    </location>
</feature>
<reference evidence="4" key="1">
    <citation type="submission" date="2023-07" db="EMBL/GenBank/DDBJ databases">
        <authorList>
            <consortium name="AG Swart"/>
            <person name="Singh M."/>
            <person name="Singh A."/>
            <person name="Seah K."/>
            <person name="Emmerich C."/>
        </authorList>
    </citation>
    <scope>NUCLEOTIDE SEQUENCE</scope>
    <source>
        <strain evidence="4">DP1</strain>
    </source>
</reference>
<organism evidence="4 5">
    <name type="scientific">Euplotes crassus</name>
    <dbReference type="NCBI Taxonomy" id="5936"/>
    <lineage>
        <taxon>Eukaryota</taxon>
        <taxon>Sar</taxon>
        <taxon>Alveolata</taxon>
        <taxon>Ciliophora</taxon>
        <taxon>Intramacronucleata</taxon>
        <taxon>Spirotrichea</taxon>
        <taxon>Hypotrichia</taxon>
        <taxon>Euplotida</taxon>
        <taxon>Euplotidae</taxon>
        <taxon>Moneuplotes</taxon>
    </lineage>
</organism>
<dbReference type="EMBL" id="CAMPGE010009085">
    <property type="protein sequence ID" value="CAI2367959.1"/>
    <property type="molecule type" value="Genomic_DNA"/>
</dbReference>
<evidence type="ECO:0000256" key="2">
    <source>
        <dbReference type="SAM" id="MobiDB-lite"/>
    </source>
</evidence>
<dbReference type="SMART" id="SM00338">
    <property type="entry name" value="BRLZ"/>
    <property type="match status" value="1"/>
</dbReference>
<dbReference type="InterPro" id="IPR004827">
    <property type="entry name" value="bZIP"/>
</dbReference>
<evidence type="ECO:0000313" key="4">
    <source>
        <dbReference type="EMBL" id="CAI2367959.1"/>
    </source>
</evidence>
<dbReference type="Gene3D" id="1.20.5.170">
    <property type="match status" value="1"/>
</dbReference>
<keyword evidence="1" id="KW-0175">Coiled coil</keyword>
<feature type="compositionally biased region" description="Basic and acidic residues" evidence="2">
    <location>
        <begin position="43"/>
        <end position="55"/>
    </location>
</feature>
<dbReference type="SUPFAM" id="SSF57959">
    <property type="entry name" value="Leucine zipper domain"/>
    <property type="match status" value="1"/>
</dbReference>
<dbReference type="Pfam" id="PF00170">
    <property type="entry name" value="bZIP_1"/>
    <property type="match status" value="1"/>
</dbReference>
<dbReference type="PROSITE" id="PS50217">
    <property type="entry name" value="BZIP"/>
    <property type="match status" value="1"/>
</dbReference>
<evidence type="ECO:0000313" key="5">
    <source>
        <dbReference type="Proteomes" id="UP001295684"/>
    </source>
</evidence>
<feature type="coiled-coil region" evidence="1">
    <location>
        <begin position="82"/>
        <end position="109"/>
    </location>
</feature>
<feature type="domain" description="BZIP" evidence="3">
    <location>
        <begin position="64"/>
        <end position="116"/>
    </location>
</feature>
<dbReference type="AlphaFoldDB" id="A0AAD1X9C0"/>
<gene>
    <name evidence="4" type="ORF">ECRASSUSDP1_LOCUS9248</name>
</gene>
<name>A0AAD1X9C0_EUPCR</name>